<evidence type="ECO:0000256" key="6">
    <source>
        <dbReference type="SAM" id="Phobius"/>
    </source>
</evidence>
<gene>
    <name evidence="7" type="ORF">METZ01_LOCUS29268</name>
</gene>
<dbReference type="NCBIfam" id="NF037961">
    <property type="entry name" value="RodA_shape"/>
    <property type="match status" value="1"/>
</dbReference>
<feature type="transmembrane region" description="Helical" evidence="6">
    <location>
        <begin position="303"/>
        <end position="320"/>
    </location>
</feature>
<feature type="transmembrane region" description="Helical" evidence="6">
    <location>
        <begin position="28"/>
        <end position="49"/>
    </location>
</feature>
<evidence type="ECO:0000256" key="3">
    <source>
        <dbReference type="ARBA" id="ARBA00022960"/>
    </source>
</evidence>
<protein>
    <recommendedName>
        <fullName evidence="8">Rod shape-determining protein RodA</fullName>
    </recommendedName>
</protein>
<feature type="transmembrane region" description="Helical" evidence="6">
    <location>
        <begin position="172"/>
        <end position="200"/>
    </location>
</feature>
<evidence type="ECO:0008006" key="8">
    <source>
        <dbReference type="Google" id="ProtNLM"/>
    </source>
</evidence>
<keyword evidence="2 6" id="KW-0812">Transmembrane</keyword>
<accession>A0A381QC41</accession>
<keyword evidence="5 6" id="KW-0472">Membrane</keyword>
<evidence type="ECO:0000256" key="1">
    <source>
        <dbReference type="ARBA" id="ARBA00004141"/>
    </source>
</evidence>
<feature type="transmembrane region" description="Helical" evidence="6">
    <location>
        <begin position="212"/>
        <end position="234"/>
    </location>
</feature>
<dbReference type="PANTHER" id="PTHR30474">
    <property type="entry name" value="CELL CYCLE PROTEIN"/>
    <property type="match status" value="1"/>
</dbReference>
<feature type="transmembrane region" description="Helical" evidence="6">
    <location>
        <begin position="122"/>
        <end position="139"/>
    </location>
</feature>
<evidence type="ECO:0000313" key="7">
    <source>
        <dbReference type="EMBL" id="SUZ76414.1"/>
    </source>
</evidence>
<name>A0A381QC41_9ZZZZ</name>
<sequence length="398" mass="45179">MIIIGAVNIYSTTHADNLESPLLLNNPFGKQIVFILISFFLFLSIQLIPYKFFQKFASIVYIISILSLLGLFVFGKNINGSTAWYQIFGFGLQPSEFAKPITALALAKYLSDINANIKTIKTQFYSFLIIFVPVLLIIIQPDPGSTLIFLSFFLVFYKIGLPSIYMNFFIGFIVLFFLTILLSKQIIILLILTISILTILYIKKKKKSIRKVLIYSLIFSAFVFSIDFIFNNIFEQHHRDRFNIHLGIQEDNRGIGYNTNQSKIAFASGSLIGEGFLKGTQTRGNFVPFQHTDYIFSAIGEEWGFIGASIVICLFAFLMLRISKKAELQRNLFSKIFSYSTATIIFIHFFINIGMVLGLVPTVGIPLPFISYGGSNLLGFVLLIAIYIRLDSERTSRW</sequence>
<feature type="transmembrane region" description="Helical" evidence="6">
    <location>
        <begin position="332"/>
        <end position="357"/>
    </location>
</feature>
<evidence type="ECO:0000256" key="4">
    <source>
        <dbReference type="ARBA" id="ARBA00022989"/>
    </source>
</evidence>
<dbReference type="PANTHER" id="PTHR30474:SF1">
    <property type="entry name" value="PEPTIDOGLYCAN GLYCOSYLTRANSFERASE MRDB"/>
    <property type="match status" value="1"/>
</dbReference>
<evidence type="ECO:0000256" key="2">
    <source>
        <dbReference type="ARBA" id="ARBA00022692"/>
    </source>
</evidence>
<comment type="subcellular location">
    <subcellularLocation>
        <location evidence="1">Membrane</location>
        <topology evidence="1">Multi-pass membrane protein</topology>
    </subcellularLocation>
</comment>
<feature type="transmembrane region" description="Helical" evidence="6">
    <location>
        <begin position="56"/>
        <end position="75"/>
    </location>
</feature>
<dbReference type="GO" id="GO:0015648">
    <property type="term" value="F:lipid-linked peptidoglycan transporter activity"/>
    <property type="evidence" value="ECO:0007669"/>
    <property type="project" value="TreeGrafter"/>
</dbReference>
<feature type="transmembrane region" description="Helical" evidence="6">
    <location>
        <begin position="369"/>
        <end position="388"/>
    </location>
</feature>
<dbReference type="EMBL" id="UINC01001277">
    <property type="protein sequence ID" value="SUZ76414.1"/>
    <property type="molecule type" value="Genomic_DNA"/>
</dbReference>
<keyword evidence="3" id="KW-0133">Cell shape</keyword>
<proteinExistence type="predicted"/>
<reference evidence="7" key="1">
    <citation type="submission" date="2018-05" db="EMBL/GenBank/DDBJ databases">
        <authorList>
            <person name="Lanie J.A."/>
            <person name="Ng W.-L."/>
            <person name="Kazmierczak K.M."/>
            <person name="Andrzejewski T.M."/>
            <person name="Davidsen T.M."/>
            <person name="Wayne K.J."/>
            <person name="Tettelin H."/>
            <person name="Glass J.I."/>
            <person name="Rusch D."/>
            <person name="Podicherti R."/>
            <person name="Tsui H.-C.T."/>
            <person name="Winkler M.E."/>
        </authorList>
    </citation>
    <scope>NUCLEOTIDE SEQUENCE</scope>
</reference>
<dbReference type="Pfam" id="PF01098">
    <property type="entry name" value="FTSW_RODA_SPOVE"/>
    <property type="match status" value="1"/>
</dbReference>
<dbReference type="GO" id="GO:0051301">
    <property type="term" value="P:cell division"/>
    <property type="evidence" value="ECO:0007669"/>
    <property type="project" value="InterPro"/>
</dbReference>
<evidence type="ECO:0000256" key="5">
    <source>
        <dbReference type="ARBA" id="ARBA00023136"/>
    </source>
</evidence>
<keyword evidence="4 6" id="KW-1133">Transmembrane helix</keyword>
<dbReference type="GO" id="GO:0005886">
    <property type="term" value="C:plasma membrane"/>
    <property type="evidence" value="ECO:0007669"/>
    <property type="project" value="TreeGrafter"/>
</dbReference>
<dbReference type="GO" id="GO:0032153">
    <property type="term" value="C:cell division site"/>
    <property type="evidence" value="ECO:0007669"/>
    <property type="project" value="TreeGrafter"/>
</dbReference>
<dbReference type="AlphaFoldDB" id="A0A381QC41"/>
<dbReference type="GO" id="GO:0008360">
    <property type="term" value="P:regulation of cell shape"/>
    <property type="evidence" value="ECO:0007669"/>
    <property type="project" value="UniProtKB-KW"/>
</dbReference>
<dbReference type="InterPro" id="IPR001182">
    <property type="entry name" value="FtsW/RodA"/>
</dbReference>
<organism evidence="7">
    <name type="scientific">marine metagenome</name>
    <dbReference type="NCBI Taxonomy" id="408172"/>
    <lineage>
        <taxon>unclassified sequences</taxon>
        <taxon>metagenomes</taxon>
        <taxon>ecological metagenomes</taxon>
    </lineage>
</organism>